<feature type="region of interest" description="Disordered" evidence="1">
    <location>
        <begin position="301"/>
        <end position="322"/>
    </location>
</feature>
<sequence length="408" mass="45029">MENSGEAESGPAVALLIADCDHTILDALVGEKLDSRDNTAREMLLDNKYYTATVQVHSFEDVKSASVWDADNINAEIGAVIFKFGGDLGALDELKRGIDLWQADVQVMVCERLDRDSEWSDVLLNFCIMEEFELIELNPDEKTLLQLHEYAELHGIARIRQVLESAKWAGKVLKENPYNLVDLTRRVTMRSADEEVVSEEDCRLIEEMFGGPRQSLSDVYEDVPDVGEDVLAYLKQEIDNSATTSNHSSASSKKKKKKAISTKSEDEYGEFVCAESSATKREMSGNTSVTLSEANGAECNEVQQKPHCSHVSEVQASNAQHNDSEMANHELSELAKSMIDGLFGKDANTAKNSEISDIATKFDQVRSALSKMSFGADRQNLAADAMIEMIKTLGAEDLFASSSEEETA</sequence>
<dbReference type="Proteomes" id="UP000036681">
    <property type="component" value="Unplaced"/>
</dbReference>
<feature type="compositionally biased region" description="Polar residues" evidence="1">
    <location>
        <begin position="312"/>
        <end position="321"/>
    </location>
</feature>
<dbReference type="WBParaSite" id="ALUE_0000559901-mRNA-1">
    <property type="protein sequence ID" value="ALUE_0000559901-mRNA-1"/>
    <property type="gene ID" value="ALUE_0000559901"/>
</dbReference>
<dbReference type="InterPro" id="IPR019341">
    <property type="entry name" value="Alpha/Gamma-adaptin-bd_p34"/>
</dbReference>
<reference evidence="3" key="1">
    <citation type="submission" date="2023-03" db="UniProtKB">
        <authorList>
            <consortium name="WormBaseParasite"/>
        </authorList>
    </citation>
    <scope>IDENTIFICATION</scope>
</reference>
<dbReference type="PANTHER" id="PTHR14659:SF1">
    <property type="entry name" value="ALPHA- AND GAMMA-ADAPTIN-BINDING PROTEIN P34"/>
    <property type="match status" value="1"/>
</dbReference>
<dbReference type="PANTHER" id="PTHR14659">
    <property type="entry name" value="ALPHA- AND GAMMA-ADAPTIN-BINDING PROTEIN P34"/>
    <property type="match status" value="1"/>
</dbReference>
<dbReference type="Gene3D" id="3.40.50.11960">
    <property type="match status" value="1"/>
</dbReference>
<accession>A0A9J2P7W6</accession>
<feature type="region of interest" description="Disordered" evidence="1">
    <location>
        <begin position="241"/>
        <end position="261"/>
    </location>
</feature>
<evidence type="ECO:0000313" key="3">
    <source>
        <dbReference type="WBParaSite" id="ALUE_0000559901-mRNA-1"/>
    </source>
</evidence>
<dbReference type="AlphaFoldDB" id="A0A9J2P7W6"/>
<keyword evidence="2" id="KW-1185">Reference proteome</keyword>
<name>A0A9J2P7W6_ASCLU</name>
<proteinExistence type="predicted"/>
<protein>
    <submittedName>
        <fullName evidence="3">Uncharacterized protein</fullName>
    </submittedName>
</protein>
<evidence type="ECO:0000313" key="2">
    <source>
        <dbReference type="Proteomes" id="UP000036681"/>
    </source>
</evidence>
<feature type="compositionally biased region" description="Low complexity" evidence="1">
    <location>
        <begin position="241"/>
        <end position="251"/>
    </location>
</feature>
<organism evidence="2 3">
    <name type="scientific">Ascaris lumbricoides</name>
    <name type="common">Giant roundworm</name>
    <dbReference type="NCBI Taxonomy" id="6252"/>
    <lineage>
        <taxon>Eukaryota</taxon>
        <taxon>Metazoa</taxon>
        <taxon>Ecdysozoa</taxon>
        <taxon>Nematoda</taxon>
        <taxon>Chromadorea</taxon>
        <taxon>Rhabditida</taxon>
        <taxon>Spirurina</taxon>
        <taxon>Ascaridomorpha</taxon>
        <taxon>Ascaridoidea</taxon>
        <taxon>Ascarididae</taxon>
        <taxon>Ascaris</taxon>
    </lineage>
</organism>
<evidence type="ECO:0000256" key="1">
    <source>
        <dbReference type="SAM" id="MobiDB-lite"/>
    </source>
</evidence>